<dbReference type="PANTHER" id="PTHR31017:SF1">
    <property type="entry name" value="LATE SECRETORY PATHWAY PROTEIN AVL9 HOMOLOG"/>
    <property type="match status" value="1"/>
</dbReference>
<gene>
    <name evidence="4" type="ORF">K469DRAFT_715103</name>
</gene>
<dbReference type="InterPro" id="IPR018307">
    <property type="entry name" value="ABL9/DENND6_dom"/>
</dbReference>
<name>A0A6A6EQL0_9PEZI</name>
<dbReference type="InterPro" id="IPR051731">
    <property type="entry name" value="DENND11/AVL9_GEFs"/>
</dbReference>
<dbReference type="OrthoDB" id="26278at2759"/>
<accession>A0A6A6EQL0</accession>
<evidence type="ECO:0000259" key="3">
    <source>
        <dbReference type="PROSITE" id="PS50211"/>
    </source>
</evidence>
<feature type="region of interest" description="Disordered" evidence="2">
    <location>
        <begin position="575"/>
        <end position="657"/>
    </location>
</feature>
<dbReference type="GO" id="GO:0005737">
    <property type="term" value="C:cytoplasm"/>
    <property type="evidence" value="ECO:0007669"/>
    <property type="project" value="TreeGrafter"/>
</dbReference>
<dbReference type="Pfam" id="PF09794">
    <property type="entry name" value="Avl9"/>
    <property type="match status" value="1"/>
</dbReference>
<dbReference type="Gene3D" id="3.40.50.11500">
    <property type="match status" value="1"/>
</dbReference>
<dbReference type="InterPro" id="IPR043153">
    <property type="entry name" value="DENN_C"/>
</dbReference>
<feature type="domain" description="UDENN" evidence="3">
    <location>
        <begin position="6"/>
        <end position="444"/>
    </location>
</feature>
<organism evidence="4 5">
    <name type="scientific">Zopfia rhizophila CBS 207.26</name>
    <dbReference type="NCBI Taxonomy" id="1314779"/>
    <lineage>
        <taxon>Eukaryota</taxon>
        <taxon>Fungi</taxon>
        <taxon>Dikarya</taxon>
        <taxon>Ascomycota</taxon>
        <taxon>Pezizomycotina</taxon>
        <taxon>Dothideomycetes</taxon>
        <taxon>Dothideomycetes incertae sedis</taxon>
        <taxon>Zopfiaceae</taxon>
        <taxon>Zopfia</taxon>
    </lineage>
</organism>
<evidence type="ECO:0000313" key="4">
    <source>
        <dbReference type="EMBL" id="KAF2193069.1"/>
    </source>
</evidence>
<reference evidence="4" key="1">
    <citation type="journal article" date="2020" name="Stud. Mycol.">
        <title>101 Dothideomycetes genomes: a test case for predicting lifestyles and emergence of pathogens.</title>
        <authorList>
            <person name="Haridas S."/>
            <person name="Albert R."/>
            <person name="Binder M."/>
            <person name="Bloem J."/>
            <person name="Labutti K."/>
            <person name="Salamov A."/>
            <person name="Andreopoulos B."/>
            <person name="Baker S."/>
            <person name="Barry K."/>
            <person name="Bills G."/>
            <person name="Bluhm B."/>
            <person name="Cannon C."/>
            <person name="Castanera R."/>
            <person name="Culley D."/>
            <person name="Daum C."/>
            <person name="Ezra D."/>
            <person name="Gonzalez J."/>
            <person name="Henrissat B."/>
            <person name="Kuo A."/>
            <person name="Liang C."/>
            <person name="Lipzen A."/>
            <person name="Lutzoni F."/>
            <person name="Magnuson J."/>
            <person name="Mondo S."/>
            <person name="Nolan M."/>
            <person name="Ohm R."/>
            <person name="Pangilinan J."/>
            <person name="Park H.-J."/>
            <person name="Ramirez L."/>
            <person name="Alfaro M."/>
            <person name="Sun H."/>
            <person name="Tritt A."/>
            <person name="Yoshinaga Y."/>
            <person name="Zwiers L.-H."/>
            <person name="Turgeon B."/>
            <person name="Goodwin S."/>
            <person name="Spatafora J."/>
            <person name="Crous P."/>
            <person name="Grigoriev I."/>
        </authorList>
    </citation>
    <scope>NUCLEOTIDE SEQUENCE</scope>
    <source>
        <strain evidence="4">CBS 207.26</strain>
    </source>
</reference>
<dbReference type="PROSITE" id="PS50211">
    <property type="entry name" value="DENN"/>
    <property type="match status" value="1"/>
</dbReference>
<dbReference type="InterPro" id="IPR037516">
    <property type="entry name" value="Tripartite_DENN"/>
</dbReference>
<dbReference type="PANTHER" id="PTHR31017">
    <property type="entry name" value="LATE SECRETORY PATHWAY PROTEIN AVL9-RELATED"/>
    <property type="match status" value="1"/>
</dbReference>
<protein>
    <recommendedName>
        <fullName evidence="3">UDENN domain-containing protein</fullName>
    </recommendedName>
</protein>
<feature type="compositionally biased region" description="Basic and acidic residues" evidence="2">
    <location>
        <begin position="599"/>
        <end position="610"/>
    </location>
</feature>
<evidence type="ECO:0000313" key="5">
    <source>
        <dbReference type="Proteomes" id="UP000800200"/>
    </source>
</evidence>
<feature type="region of interest" description="Disordered" evidence="2">
    <location>
        <begin position="502"/>
        <end position="542"/>
    </location>
</feature>
<comment type="similarity">
    <text evidence="1">Belongs to the AVL9 family.</text>
</comment>
<feature type="compositionally biased region" description="Basic and acidic residues" evidence="2">
    <location>
        <begin position="502"/>
        <end position="517"/>
    </location>
</feature>
<proteinExistence type="inferred from homology"/>
<evidence type="ECO:0000256" key="1">
    <source>
        <dbReference type="ARBA" id="ARBA00038178"/>
    </source>
</evidence>
<sequence length="657" mass="73385">MASFTPIVCIVDFHHARGPEVEAWLGVEDGSDPAAENDWSLLPFMALSDGAHASTEDFSYFTLRHEATDSHPATSLFGISCTRQLNADELINRPPEVTRSTVQKAVVVISDRPQHFGAIKAKLGAVTEAWFKQRDFTDREILQRFQESLPELLKNQEGEVDHYFGLSLRELIHEFKWQTLVLFKCALLQPKMLFFGSHCERLCMMQFALISLIPGLIRHLQDSADPKFNSYEEKLVMPTSLRTSERSSLLVYMGLPLQLFGRGSLFGPYTPLQQLDMLADHGTKSYIVGSTNSLLLQQKDRYSDILINLDEHTINITSTSLRNALALSTPDRRWIDFLTQTVHDTWDDSNPSRPKDHGYAGSEEFIRMQFEEYLLAMLSAAKYKIYTEKNKDNESALISDFEGDPAGDFSNEWIDAWMKTENFRIFNKFTDSHIFDIVDPKHPCSGGLTIEDVQRRLAQQVAEMHLDERLQNSREAIGKQLAVGQKKVSSAFNNLWAEMEAMREAQRKRQEEARAAKGSEPPSPTGEKHGGALGGRLSKGPDLSHAQANIQAASTRAGAYLSSWGAWASEKRKQGWGRSASANATPLSSPLPTGPTPGDLKRAEEFKIEKSGLGGAPLSSAKTAPPDVEAEVAKQKRESVFFDAEKESGKTKEAEQV</sequence>
<keyword evidence="5" id="KW-1185">Reference proteome</keyword>
<feature type="compositionally biased region" description="Basic and acidic residues" evidence="2">
    <location>
        <begin position="631"/>
        <end position="657"/>
    </location>
</feature>
<dbReference type="EMBL" id="ML994614">
    <property type="protein sequence ID" value="KAF2193069.1"/>
    <property type="molecule type" value="Genomic_DNA"/>
</dbReference>
<evidence type="ECO:0000256" key="2">
    <source>
        <dbReference type="SAM" id="MobiDB-lite"/>
    </source>
</evidence>
<dbReference type="Proteomes" id="UP000800200">
    <property type="component" value="Unassembled WGS sequence"/>
</dbReference>
<dbReference type="AlphaFoldDB" id="A0A6A6EQL0"/>